<feature type="transmembrane region" description="Helical" evidence="7">
    <location>
        <begin position="12"/>
        <end position="30"/>
    </location>
</feature>
<dbReference type="NCBIfam" id="TIGR03025">
    <property type="entry name" value="EPS_sugtrans"/>
    <property type="match status" value="1"/>
</dbReference>
<dbReference type="InterPro" id="IPR003362">
    <property type="entry name" value="Bact_transf"/>
</dbReference>
<evidence type="ECO:0000256" key="6">
    <source>
        <dbReference type="ARBA" id="ARBA00023136"/>
    </source>
</evidence>
<dbReference type="Gene3D" id="3.40.50.720">
    <property type="entry name" value="NAD(P)-binding Rossmann-like Domain"/>
    <property type="match status" value="1"/>
</dbReference>
<evidence type="ECO:0000313" key="10">
    <source>
        <dbReference type="Proteomes" id="UP000800303"/>
    </source>
</evidence>
<comment type="caution">
    <text evidence="9">The sequence shown here is derived from an EMBL/GenBank/DDBJ whole genome shotgun (WGS) entry which is preliminary data.</text>
</comment>
<evidence type="ECO:0000256" key="5">
    <source>
        <dbReference type="ARBA" id="ARBA00022989"/>
    </source>
</evidence>
<proteinExistence type="inferred from homology"/>
<dbReference type="Proteomes" id="UP000800303">
    <property type="component" value="Unassembled WGS sequence"/>
</dbReference>
<dbReference type="GO" id="GO:0089702">
    <property type="term" value="F:undecaprenyl-phosphate glucose phosphotransferase activity"/>
    <property type="evidence" value="ECO:0007669"/>
    <property type="project" value="UniProtKB-EC"/>
</dbReference>
<name>A0ABX0F9A9_9BACL</name>
<keyword evidence="6 7" id="KW-0472">Membrane</keyword>
<feature type="transmembrane region" description="Helical" evidence="7">
    <location>
        <begin position="286"/>
        <end position="307"/>
    </location>
</feature>
<feature type="transmembrane region" description="Helical" evidence="7">
    <location>
        <begin position="82"/>
        <end position="101"/>
    </location>
</feature>
<evidence type="ECO:0000256" key="2">
    <source>
        <dbReference type="ARBA" id="ARBA00006464"/>
    </source>
</evidence>
<feature type="transmembrane region" description="Helical" evidence="7">
    <location>
        <begin position="113"/>
        <end position="131"/>
    </location>
</feature>
<keyword evidence="3 9" id="KW-0808">Transferase</keyword>
<dbReference type="InterPro" id="IPR017475">
    <property type="entry name" value="EPS_sugar_tfrase"/>
</dbReference>
<accession>A0ABX0F9A9</accession>
<dbReference type="Pfam" id="PF02397">
    <property type="entry name" value="Bac_transf"/>
    <property type="match status" value="1"/>
</dbReference>
<gene>
    <name evidence="9" type="ORF">GYN08_12045</name>
</gene>
<dbReference type="PANTHER" id="PTHR30576">
    <property type="entry name" value="COLANIC BIOSYNTHESIS UDP-GLUCOSE LIPID CARRIER TRANSFERASE"/>
    <property type="match status" value="1"/>
</dbReference>
<reference evidence="9 10" key="1">
    <citation type="submission" date="2020-01" db="EMBL/GenBank/DDBJ databases">
        <title>Polyphasic characterisation and genomic insights into a novel alkali tolerant bacterium VR-M41.</title>
        <authorList>
            <person name="Vemuluri V.R."/>
        </authorList>
    </citation>
    <scope>NUCLEOTIDE SEQUENCE [LARGE SCALE GENOMIC DNA]</scope>
    <source>
        <strain evidence="9 10">VR-M41</strain>
    </source>
</reference>
<dbReference type="EC" id="2.7.8.31" evidence="9"/>
<feature type="domain" description="Bacterial sugar transferase" evidence="8">
    <location>
        <begin position="281"/>
        <end position="464"/>
    </location>
</feature>
<evidence type="ECO:0000256" key="3">
    <source>
        <dbReference type="ARBA" id="ARBA00022679"/>
    </source>
</evidence>
<organism evidence="9 10">
    <name type="scientific">Saccharibacillus alkalitolerans</name>
    <dbReference type="NCBI Taxonomy" id="2705290"/>
    <lineage>
        <taxon>Bacteria</taxon>
        <taxon>Bacillati</taxon>
        <taxon>Bacillota</taxon>
        <taxon>Bacilli</taxon>
        <taxon>Bacillales</taxon>
        <taxon>Paenibacillaceae</taxon>
        <taxon>Saccharibacillus</taxon>
    </lineage>
</organism>
<sequence>MLRKNQQFLTQVYMASDMAVIQASFLLAWWLRFESGLFGFVYPIPIKYYFVWSLVYGAIALLTGLISGLYSPKRRKRFADDFIRVMQTHVIGFFLLLGAMYFAKEINISRSYLFLYMALSVFLIVLYRYGVKQTLRVLRRKGYNKQYMLIVGAGALGRRFHLNMQHYPELGYEIVGFLDDELEWKKGETEYPEVIGKLRDLRAVLDRFKIIDEVILALPYGDSDKYPELMAVCEQAGVHIMIVPDYYDFLPTRPVFDNFAGMPLINVREVPLDLAANRFFKRLFDILFAALAIIVTSPIMLAVAIGVKLTSPGPVIFKQERVGFNRRTFSMYKFRSMRAPMADEDDEDTGWTTENDPRRTKFGAFIRRTSLDELPQFFNVLLGQMSVVGPRPERPYYVEVFRDQVPNYMLKHHVRPGITGYAQCAGLRGDTSIEKRIEYDLFYIENWTFLFDIRLVFITIYKMFTDKNAY</sequence>
<evidence type="ECO:0000256" key="1">
    <source>
        <dbReference type="ARBA" id="ARBA00004141"/>
    </source>
</evidence>
<comment type="subcellular location">
    <subcellularLocation>
        <location evidence="1">Membrane</location>
        <topology evidence="1">Multi-pass membrane protein</topology>
    </subcellularLocation>
</comment>
<feature type="transmembrane region" description="Helical" evidence="7">
    <location>
        <begin position="50"/>
        <end position="70"/>
    </location>
</feature>
<dbReference type="InterPro" id="IPR017473">
    <property type="entry name" value="Undecaprenyl-P_gluc_Ptfrase"/>
</dbReference>
<dbReference type="PANTHER" id="PTHR30576:SF0">
    <property type="entry name" value="UNDECAPRENYL-PHOSPHATE N-ACETYLGALACTOSAMINYL 1-PHOSPHATE TRANSFERASE-RELATED"/>
    <property type="match status" value="1"/>
</dbReference>
<keyword evidence="4 7" id="KW-0812">Transmembrane</keyword>
<dbReference type="SUPFAM" id="SSF51735">
    <property type="entry name" value="NAD(P)-binding Rossmann-fold domains"/>
    <property type="match status" value="1"/>
</dbReference>
<keyword evidence="10" id="KW-1185">Reference proteome</keyword>
<dbReference type="Pfam" id="PF13727">
    <property type="entry name" value="CoA_binding_3"/>
    <property type="match status" value="1"/>
</dbReference>
<keyword evidence="5 7" id="KW-1133">Transmembrane helix</keyword>
<protein>
    <submittedName>
        <fullName evidence="9">Undecaprenyl-phosphate glucose phosphotransferase</fullName>
        <ecNumber evidence="9">2.7.8.31</ecNumber>
    </submittedName>
</protein>
<evidence type="ECO:0000259" key="8">
    <source>
        <dbReference type="Pfam" id="PF02397"/>
    </source>
</evidence>
<dbReference type="NCBIfam" id="TIGR03023">
    <property type="entry name" value="WcaJ_sugtrans"/>
    <property type="match status" value="1"/>
</dbReference>
<dbReference type="InterPro" id="IPR036291">
    <property type="entry name" value="NAD(P)-bd_dom_sf"/>
</dbReference>
<dbReference type="EMBL" id="JAAFGS010000004">
    <property type="protein sequence ID" value="NGZ76049.1"/>
    <property type="molecule type" value="Genomic_DNA"/>
</dbReference>
<dbReference type="RefSeq" id="WP_166274517.1">
    <property type="nucleotide sequence ID" value="NZ_JAAFGS010000004.1"/>
</dbReference>
<evidence type="ECO:0000256" key="4">
    <source>
        <dbReference type="ARBA" id="ARBA00022692"/>
    </source>
</evidence>
<comment type="similarity">
    <text evidence="2">Belongs to the bacterial sugar transferase family.</text>
</comment>
<evidence type="ECO:0000313" key="9">
    <source>
        <dbReference type="EMBL" id="NGZ76049.1"/>
    </source>
</evidence>
<evidence type="ECO:0000256" key="7">
    <source>
        <dbReference type="SAM" id="Phobius"/>
    </source>
</evidence>